<name>A8IR27_CHLRE</name>
<reference evidence="1 2" key="1">
    <citation type="journal article" date="2007" name="Science">
        <title>The Chlamydomonas genome reveals the evolution of key animal and plant functions.</title>
        <authorList>
            <person name="Merchant S.S."/>
            <person name="Prochnik S.E."/>
            <person name="Vallon O."/>
            <person name="Harris E.H."/>
            <person name="Karpowicz S.J."/>
            <person name="Witman G.B."/>
            <person name="Terry A."/>
            <person name="Salamov A."/>
            <person name="Fritz-Laylin L.K."/>
            <person name="Marechal-Drouard L."/>
            <person name="Marshall W.F."/>
            <person name="Qu L.H."/>
            <person name="Nelson D.R."/>
            <person name="Sanderfoot A.A."/>
            <person name="Spalding M.H."/>
            <person name="Kapitonov V.V."/>
            <person name="Ren Q."/>
            <person name="Ferris P."/>
            <person name="Lindquist E."/>
            <person name="Shapiro H."/>
            <person name="Lucas S.M."/>
            <person name="Grimwood J."/>
            <person name="Schmutz J."/>
            <person name="Cardol P."/>
            <person name="Cerutti H."/>
            <person name="Chanfreau G."/>
            <person name="Chen C.L."/>
            <person name="Cognat V."/>
            <person name="Croft M.T."/>
            <person name="Dent R."/>
            <person name="Dutcher S."/>
            <person name="Fernandez E."/>
            <person name="Fukuzawa H."/>
            <person name="Gonzalez-Ballester D."/>
            <person name="Gonzalez-Halphen D."/>
            <person name="Hallmann A."/>
            <person name="Hanikenne M."/>
            <person name="Hippler M."/>
            <person name="Inwood W."/>
            <person name="Jabbari K."/>
            <person name="Kalanon M."/>
            <person name="Kuras R."/>
            <person name="Lefebvre P.A."/>
            <person name="Lemaire S.D."/>
            <person name="Lobanov A.V."/>
            <person name="Lohr M."/>
            <person name="Manuell A."/>
            <person name="Meier I."/>
            <person name="Mets L."/>
            <person name="Mittag M."/>
            <person name="Mittelmeier T."/>
            <person name="Moroney J.V."/>
            <person name="Moseley J."/>
            <person name="Napoli C."/>
            <person name="Nedelcu A.M."/>
            <person name="Niyogi K."/>
            <person name="Novoselov S.V."/>
            <person name="Paulsen I.T."/>
            <person name="Pazour G."/>
            <person name="Purton S."/>
            <person name="Ral J.P."/>
            <person name="Riano-Pachon D.M."/>
            <person name="Riekhof W."/>
            <person name="Rymarquis L."/>
            <person name="Schroda M."/>
            <person name="Stern D."/>
            <person name="Umen J."/>
            <person name="Willows R."/>
            <person name="Wilson N."/>
            <person name="Zimmer S.L."/>
            <person name="Allmer J."/>
            <person name="Balk J."/>
            <person name="Bisova K."/>
            <person name="Chen C.J."/>
            <person name="Elias M."/>
            <person name="Gendler K."/>
            <person name="Hauser C."/>
            <person name="Lamb M.R."/>
            <person name="Ledford H."/>
            <person name="Long J.C."/>
            <person name="Minagawa J."/>
            <person name="Page M.D."/>
            <person name="Pan J."/>
            <person name="Pootakham W."/>
            <person name="Roje S."/>
            <person name="Rose A."/>
            <person name="Stahlberg E."/>
            <person name="Terauchi A.M."/>
            <person name="Yang P."/>
            <person name="Ball S."/>
            <person name="Bowler C."/>
            <person name="Dieckmann C.L."/>
            <person name="Gladyshev V.N."/>
            <person name="Green P."/>
            <person name="Jorgensen R."/>
            <person name="Mayfield S."/>
            <person name="Mueller-Roeber B."/>
            <person name="Rajamani S."/>
            <person name="Sayre R.T."/>
            <person name="Brokstein P."/>
            <person name="Dubchak I."/>
            <person name="Goodstein D."/>
            <person name="Hornick L."/>
            <person name="Huang Y.W."/>
            <person name="Jhaveri J."/>
            <person name="Luo Y."/>
            <person name="Martinez D."/>
            <person name="Ngau W.C."/>
            <person name="Otillar B."/>
            <person name="Poliakov A."/>
            <person name="Porter A."/>
            <person name="Szajkowski L."/>
            <person name="Werner G."/>
            <person name="Zhou K."/>
            <person name="Grigoriev I.V."/>
            <person name="Rokhsar D.S."/>
            <person name="Grossman A.R."/>
        </authorList>
    </citation>
    <scope>NUCLEOTIDE SEQUENCE [LARGE SCALE GENOMIC DNA]</scope>
    <source>
        <strain evidence="2">CC-503</strain>
    </source>
</reference>
<accession>A8IR27</accession>
<dbReference type="GeneID" id="5717128"/>
<dbReference type="Proteomes" id="UP000006906">
    <property type="component" value="Chromosome 17"/>
</dbReference>
<keyword evidence="2" id="KW-1185">Reference proteome</keyword>
<evidence type="ECO:0000313" key="1">
    <source>
        <dbReference type="EMBL" id="PNW70223.1"/>
    </source>
</evidence>
<dbReference type="KEGG" id="cre:CHLRE_17g710881v5"/>
<dbReference type="AlphaFoldDB" id="A8IR27"/>
<evidence type="ECO:0000313" key="2">
    <source>
        <dbReference type="Proteomes" id="UP000006906"/>
    </source>
</evidence>
<dbReference type="RefSeq" id="XP_001691671.1">
    <property type="nucleotide sequence ID" value="XM_001691619.2"/>
</dbReference>
<organism evidence="1 2">
    <name type="scientific">Chlamydomonas reinhardtii</name>
    <name type="common">Chlamydomonas smithii</name>
    <dbReference type="NCBI Taxonomy" id="3055"/>
    <lineage>
        <taxon>Eukaryota</taxon>
        <taxon>Viridiplantae</taxon>
        <taxon>Chlorophyta</taxon>
        <taxon>core chlorophytes</taxon>
        <taxon>Chlorophyceae</taxon>
        <taxon>CS clade</taxon>
        <taxon>Chlamydomonadales</taxon>
        <taxon>Chlamydomonadaceae</taxon>
        <taxon>Chlamydomonas</taxon>
    </lineage>
</organism>
<dbReference type="HOGENOM" id="CLU_2457985_0_0_1"/>
<protein>
    <submittedName>
        <fullName evidence="1">Uncharacterized protein</fullName>
    </submittedName>
</protein>
<dbReference type="OrthoDB" id="556337at2759"/>
<dbReference type="PaxDb" id="3055-EDP04779"/>
<dbReference type="Gramene" id="PNW70223">
    <property type="protein sequence ID" value="PNW70223"/>
    <property type="gene ID" value="CHLRE_17g710881v5"/>
</dbReference>
<dbReference type="EMBL" id="CM008978">
    <property type="protein sequence ID" value="PNW70223.1"/>
    <property type="molecule type" value="Genomic_DNA"/>
</dbReference>
<gene>
    <name evidence="1" type="ORF">CHLRE_17g710881v5</name>
</gene>
<dbReference type="InParanoid" id="A8IR27"/>
<proteinExistence type="predicted"/>
<sequence>MAQQDAPQQLEQPDQQQINEQLQQLAQQLAQVQAQIAQFGAQQQAQNARIEELGKQRDLFTVLFELGRGVIAAVADSLASEPTAHKKTA</sequence>